<evidence type="ECO:0000256" key="3">
    <source>
        <dbReference type="SAM" id="SignalP"/>
    </source>
</evidence>
<protein>
    <submittedName>
        <fullName evidence="5">Dystroglycan-type cadherin-like domain-containing protein</fullName>
    </submittedName>
</protein>
<dbReference type="PANTHER" id="PTHR10132">
    <property type="entry name" value="ALPHA-/EPSILON-SARCOGLYCAN FAMILY MEMBER"/>
    <property type="match status" value="1"/>
</dbReference>
<organism evidence="4 5">
    <name type="scientific">Mesorhabditis belari</name>
    <dbReference type="NCBI Taxonomy" id="2138241"/>
    <lineage>
        <taxon>Eukaryota</taxon>
        <taxon>Metazoa</taxon>
        <taxon>Ecdysozoa</taxon>
        <taxon>Nematoda</taxon>
        <taxon>Chromadorea</taxon>
        <taxon>Rhabditida</taxon>
        <taxon>Rhabditina</taxon>
        <taxon>Rhabditomorpha</taxon>
        <taxon>Rhabditoidea</taxon>
        <taxon>Rhabditidae</taxon>
        <taxon>Mesorhabditinae</taxon>
        <taxon>Mesorhabditis</taxon>
    </lineage>
</organism>
<reference evidence="5" key="1">
    <citation type="submission" date="2024-02" db="UniProtKB">
        <authorList>
            <consortium name="WormBaseParasite"/>
        </authorList>
    </citation>
    <scope>IDENTIFICATION</scope>
</reference>
<evidence type="ECO:0000256" key="1">
    <source>
        <dbReference type="SAM" id="MobiDB-lite"/>
    </source>
</evidence>
<keyword evidence="2" id="KW-1133">Transmembrane helix</keyword>
<dbReference type="Proteomes" id="UP000887575">
    <property type="component" value="Unassembled WGS sequence"/>
</dbReference>
<name>A0AAF3F330_9BILA</name>
<dbReference type="AlphaFoldDB" id="A0AAF3F330"/>
<feature type="compositionally biased region" description="Polar residues" evidence="1">
    <location>
        <begin position="262"/>
        <end position="276"/>
    </location>
</feature>
<evidence type="ECO:0000256" key="2">
    <source>
        <dbReference type="SAM" id="Phobius"/>
    </source>
</evidence>
<accession>A0AAF3F330</accession>
<evidence type="ECO:0000313" key="5">
    <source>
        <dbReference type="WBParaSite" id="MBELARI_LOCUS20921"/>
    </source>
</evidence>
<keyword evidence="3" id="KW-0732">Signal</keyword>
<dbReference type="InterPro" id="IPR008908">
    <property type="entry name" value="Sarcoglycan_alpha/epsilon"/>
</dbReference>
<dbReference type="WBParaSite" id="MBELARI_LOCUS20921">
    <property type="protein sequence ID" value="MBELARI_LOCUS20921"/>
    <property type="gene ID" value="MBELARI_LOCUS20921"/>
</dbReference>
<keyword evidence="4" id="KW-1185">Reference proteome</keyword>
<feature type="region of interest" description="Disordered" evidence="1">
    <location>
        <begin position="253"/>
        <end position="285"/>
    </location>
</feature>
<sequence>MWFLILIYLLASIVHSQIETRQSQGRKGKFFVHSLHSASFFQTTVPVKWSATLKGRPSLPQWLHLVPSQRHQAIAYLIGTPVTPLRQMTIHVIAKSLQSEEIRQQFVVINLSEDPKFNSATTQVLDVYIKDYDAESLISDRNGLIGKLEAAAKNTFIGSNVNPYIFSIKPSTDDQASKQSVFDRHKFGSVVQIGTQRGFYTNLYSMVKTLRSKPMYCSKSDQVPINKKFQGSFEVDWCRVDLHNLTQTKDQAHRELDKKYKNQSPEASAEQRSTPKPTRIWPVDEDESTEIIPPVEQYSFWDSILVLPLFGLVIIIILLILVAIFFGCREGQQWRDYKTPKQQLEEYVSVRDGQQHLRDLSMQRQLLLMGRDENGQAPQGIHSFLQPKSRASSMRASNPRLPRHYKSASRVNQDDEAAELLGSGVEMIPVGKQTVAEAAKQCGSSLHLYRNPLDSASDPDQEVEENDSLEEDRYHRQYQPHHRSHHQFR</sequence>
<feature type="region of interest" description="Disordered" evidence="1">
    <location>
        <begin position="378"/>
        <end position="412"/>
    </location>
</feature>
<dbReference type="PANTHER" id="PTHR10132:SF14">
    <property type="entry name" value="SARCOGLYCAN ALPHA, ISOFORM C"/>
    <property type="match status" value="1"/>
</dbReference>
<dbReference type="GO" id="GO:0016012">
    <property type="term" value="C:sarcoglycan complex"/>
    <property type="evidence" value="ECO:0007669"/>
    <property type="project" value="InterPro"/>
</dbReference>
<feature type="signal peptide" evidence="3">
    <location>
        <begin position="1"/>
        <end position="16"/>
    </location>
</feature>
<feature type="transmembrane region" description="Helical" evidence="2">
    <location>
        <begin position="304"/>
        <end position="328"/>
    </location>
</feature>
<feature type="region of interest" description="Disordered" evidence="1">
    <location>
        <begin position="450"/>
        <end position="489"/>
    </location>
</feature>
<proteinExistence type="predicted"/>
<feature type="chain" id="PRO_5042068039" evidence="3">
    <location>
        <begin position="17"/>
        <end position="489"/>
    </location>
</feature>
<keyword evidence="2" id="KW-0812">Transmembrane</keyword>
<evidence type="ECO:0000313" key="4">
    <source>
        <dbReference type="Proteomes" id="UP000887575"/>
    </source>
</evidence>
<feature type="compositionally biased region" description="Acidic residues" evidence="1">
    <location>
        <begin position="457"/>
        <end position="470"/>
    </location>
</feature>
<feature type="compositionally biased region" description="Basic residues" evidence="1">
    <location>
        <begin position="476"/>
        <end position="489"/>
    </location>
</feature>
<keyword evidence="2" id="KW-0472">Membrane</keyword>